<dbReference type="InParanoid" id="W4KCY1"/>
<dbReference type="EMBL" id="KI925456">
    <property type="protein sequence ID" value="ETW83643.1"/>
    <property type="molecule type" value="Genomic_DNA"/>
</dbReference>
<evidence type="ECO:0000313" key="2">
    <source>
        <dbReference type="EMBL" id="ETW83643.1"/>
    </source>
</evidence>
<feature type="compositionally biased region" description="Basic and acidic residues" evidence="1">
    <location>
        <begin position="42"/>
        <end position="64"/>
    </location>
</feature>
<reference evidence="2 3" key="1">
    <citation type="journal article" date="2012" name="New Phytol.">
        <title>Insight into trade-off between wood decay and parasitism from the genome of a fungal forest pathogen.</title>
        <authorList>
            <person name="Olson A."/>
            <person name="Aerts A."/>
            <person name="Asiegbu F."/>
            <person name="Belbahri L."/>
            <person name="Bouzid O."/>
            <person name="Broberg A."/>
            <person name="Canback B."/>
            <person name="Coutinho P.M."/>
            <person name="Cullen D."/>
            <person name="Dalman K."/>
            <person name="Deflorio G."/>
            <person name="van Diepen L.T."/>
            <person name="Dunand C."/>
            <person name="Duplessis S."/>
            <person name="Durling M."/>
            <person name="Gonthier P."/>
            <person name="Grimwood J."/>
            <person name="Fossdal C.G."/>
            <person name="Hansson D."/>
            <person name="Henrissat B."/>
            <person name="Hietala A."/>
            <person name="Himmelstrand K."/>
            <person name="Hoffmeister D."/>
            <person name="Hogberg N."/>
            <person name="James T.Y."/>
            <person name="Karlsson M."/>
            <person name="Kohler A."/>
            <person name="Kues U."/>
            <person name="Lee Y.H."/>
            <person name="Lin Y.C."/>
            <person name="Lind M."/>
            <person name="Lindquist E."/>
            <person name="Lombard V."/>
            <person name="Lucas S."/>
            <person name="Lunden K."/>
            <person name="Morin E."/>
            <person name="Murat C."/>
            <person name="Park J."/>
            <person name="Raffaello T."/>
            <person name="Rouze P."/>
            <person name="Salamov A."/>
            <person name="Schmutz J."/>
            <person name="Solheim H."/>
            <person name="Stahlberg J."/>
            <person name="Velez H."/>
            <person name="de Vries R.P."/>
            <person name="Wiebenga A."/>
            <person name="Woodward S."/>
            <person name="Yakovlev I."/>
            <person name="Garbelotto M."/>
            <person name="Martin F."/>
            <person name="Grigoriev I.V."/>
            <person name="Stenlid J."/>
        </authorList>
    </citation>
    <scope>NUCLEOTIDE SEQUENCE [LARGE SCALE GENOMIC DNA]</scope>
    <source>
        <strain evidence="2 3">TC 32-1</strain>
    </source>
</reference>
<dbReference type="AlphaFoldDB" id="W4KCY1"/>
<name>W4KCY1_HETIT</name>
<feature type="region of interest" description="Disordered" evidence="1">
    <location>
        <begin position="40"/>
        <end position="64"/>
    </location>
</feature>
<dbReference type="Proteomes" id="UP000030671">
    <property type="component" value="Unassembled WGS sequence"/>
</dbReference>
<protein>
    <submittedName>
        <fullName evidence="2">Uncharacterized protein</fullName>
    </submittedName>
</protein>
<dbReference type="OrthoDB" id="551302at2759"/>
<organism evidence="2 3">
    <name type="scientific">Heterobasidion irregulare (strain TC 32-1)</name>
    <dbReference type="NCBI Taxonomy" id="747525"/>
    <lineage>
        <taxon>Eukaryota</taxon>
        <taxon>Fungi</taxon>
        <taxon>Dikarya</taxon>
        <taxon>Basidiomycota</taxon>
        <taxon>Agaricomycotina</taxon>
        <taxon>Agaricomycetes</taxon>
        <taxon>Russulales</taxon>
        <taxon>Bondarzewiaceae</taxon>
        <taxon>Heterobasidion</taxon>
        <taxon>Heterobasidion annosum species complex</taxon>
    </lineage>
</organism>
<gene>
    <name evidence="2" type="ORF">HETIRDRAFT_471898</name>
</gene>
<evidence type="ECO:0000256" key="1">
    <source>
        <dbReference type="SAM" id="MobiDB-lite"/>
    </source>
</evidence>
<dbReference type="KEGG" id="hir:HETIRDRAFT_471898"/>
<dbReference type="RefSeq" id="XP_009543416.1">
    <property type="nucleotide sequence ID" value="XM_009545121.1"/>
</dbReference>
<keyword evidence="3" id="KW-1185">Reference proteome</keyword>
<sequence>MSKNKYIARASVSAAASVLSFQRIGEAVYKRCINMGASGGKDIIKEGDGKQRARTVPRDSFDDT</sequence>
<evidence type="ECO:0000313" key="3">
    <source>
        <dbReference type="Proteomes" id="UP000030671"/>
    </source>
</evidence>
<dbReference type="HOGENOM" id="CLU_2867914_0_0_1"/>
<proteinExistence type="predicted"/>
<accession>W4KCY1</accession>
<dbReference type="GeneID" id="20677422"/>